<dbReference type="Proteomes" id="UP000192441">
    <property type="component" value="Unassembled WGS sequence"/>
</dbReference>
<reference evidence="5 6" key="1">
    <citation type="submission" date="2016-12" db="EMBL/GenBank/DDBJ databases">
        <title>The new phylogeny of genus Mycobacterium.</title>
        <authorList>
            <person name="Tortoli E."/>
            <person name="Trovato A."/>
            <person name="Cirillo D.M."/>
        </authorList>
    </citation>
    <scope>NUCLEOTIDE SEQUENCE [LARGE SCALE GENOMIC DNA]</scope>
    <source>
        <strain evidence="5 6">DSM 44624</strain>
    </source>
</reference>
<evidence type="ECO:0000313" key="4">
    <source>
        <dbReference type="EMBL" id="BBZ15429.1"/>
    </source>
</evidence>
<evidence type="ECO:0000313" key="7">
    <source>
        <dbReference type="Proteomes" id="UP000467379"/>
    </source>
</evidence>
<proteinExistence type="inferred from homology"/>
<dbReference type="EMBL" id="AP022607">
    <property type="protein sequence ID" value="BBZ15429.1"/>
    <property type="molecule type" value="Genomic_DNA"/>
</dbReference>
<dbReference type="InterPro" id="IPR002347">
    <property type="entry name" value="SDR_fam"/>
</dbReference>
<dbReference type="Gene3D" id="3.40.50.720">
    <property type="entry name" value="NAD(P)-binding Rossmann-like Domain"/>
    <property type="match status" value="1"/>
</dbReference>
<dbReference type="PANTHER" id="PTHR24322">
    <property type="entry name" value="PKSB"/>
    <property type="match status" value="1"/>
</dbReference>
<gene>
    <name evidence="5" type="ORF">BST20_23280</name>
    <name evidence="4" type="ORF">MBRA_56240</name>
</gene>
<sequence length="298" mass="31482">MTDIQNRAAVVTGGGSGIGRALAIELARQGAAVGVADIIPTNAERVAAEITAAGGTATALECDVCERESIRAMKSAAQQALGPITLLIANAGATSFERLIDMSDDDVDWILQVNLMGTIYCAQAFLPDMIAHGNGGHLLATASVAGMFPAWIPNHAPYSASKLGIVGFTLNLGAELAEHNINTTVYCPGGVATGMKDNNERYRPARFGGPKAGPVRVPDDFVHDNLRMLAPESIAPIVVRAITNDRRIVFDHSDQRQVWIDTYQKHVLDAFDVIEQEEIAAGSTLSAPTRTATSTSSS</sequence>
<dbReference type="InterPro" id="IPR036291">
    <property type="entry name" value="NAD(P)-bd_dom_sf"/>
</dbReference>
<dbReference type="GO" id="GO:0016616">
    <property type="term" value="F:oxidoreductase activity, acting on the CH-OH group of donors, NAD or NADP as acceptor"/>
    <property type="evidence" value="ECO:0007669"/>
    <property type="project" value="TreeGrafter"/>
</dbReference>
<dbReference type="RefSeq" id="WP_083133770.1">
    <property type="nucleotide sequence ID" value="NZ_AP022607.1"/>
</dbReference>
<dbReference type="SUPFAM" id="SSF51735">
    <property type="entry name" value="NAD(P)-binding Rossmann-fold domains"/>
    <property type="match status" value="1"/>
</dbReference>
<keyword evidence="4" id="KW-0614">Plasmid</keyword>
<name>A0A7I7WD08_9MYCO</name>
<dbReference type="EMBL" id="MVHM01000020">
    <property type="protein sequence ID" value="ORA33174.1"/>
    <property type="molecule type" value="Genomic_DNA"/>
</dbReference>
<dbReference type="AlphaFoldDB" id="A0A7I7WD08"/>
<dbReference type="PANTHER" id="PTHR24322:SF736">
    <property type="entry name" value="RETINOL DEHYDROGENASE 10"/>
    <property type="match status" value="1"/>
</dbReference>
<dbReference type="PRINTS" id="PR00080">
    <property type="entry name" value="SDRFAMILY"/>
</dbReference>
<evidence type="ECO:0000256" key="2">
    <source>
        <dbReference type="ARBA" id="ARBA00023002"/>
    </source>
</evidence>
<protein>
    <submittedName>
        <fullName evidence="4">Short chain dehydrogenase/reductase</fullName>
    </submittedName>
</protein>
<dbReference type="PROSITE" id="PS00061">
    <property type="entry name" value="ADH_SHORT"/>
    <property type="match status" value="1"/>
</dbReference>
<evidence type="ECO:0000313" key="5">
    <source>
        <dbReference type="EMBL" id="ORA33174.1"/>
    </source>
</evidence>
<keyword evidence="7" id="KW-1185">Reference proteome</keyword>
<accession>A0A7I7WD08</accession>
<dbReference type="CDD" id="cd05233">
    <property type="entry name" value="SDR_c"/>
    <property type="match status" value="1"/>
</dbReference>
<reference evidence="4 7" key="2">
    <citation type="journal article" date="2019" name="Emerg. Microbes Infect.">
        <title>Comprehensive subspecies identification of 175 nontuberculous mycobacteria species based on 7547 genomic profiles.</title>
        <authorList>
            <person name="Matsumoto Y."/>
            <person name="Kinjo T."/>
            <person name="Motooka D."/>
            <person name="Nabeya D."/>
            <person name="Jung N."/>
            <person name="Uechi K."/>
            <person name="Horii T."/>
            <person name="Iida T."/>
            <person name="Fujita J."/>
            <person name="Nakamura S."/>
        </authorList>
    </citation>
    <scope>NUCLEOTIDE SEQUENCE [LARGE SCALE GENOMIC DNA]</scope>
    <source>
        <strain evidence="4 7">JCM 12687</strain>
        <plasmid evidence="4">pJCM12687</plasmid>
    </source>
</reference>
<dbReference type="Pfam" id="PF00106">
    <property type="entry name" value="adh_short"/>
    <property type="match status" value="1"/>
</dbReference>
<evidence type="ECO:0000256" key="3">
    <source>
        <dbReference type="RuleBase" id="RU000363"/>
    </source>
</evidence>
<reference evidence="4" key="3">
    <citation type="submission" date="2020-02" db="EMBL/GenBank/DDBJ databases">
        <authorList>
            <person name="Matsumoto Y."/>
            <person name="Kinjo T."/>
            <person name="Motooka D."/>
            <person name="Nabeya D."/>
            <person name="Jung N."/>
            <person name="Uechi K."/>
            <person name="Horii T."/>
            <person name="Iida T."/>
            <person name="Fujita J."/>
            <person name="Nakamura S."/>
        </authorList>
    </citation>
    <scope>NUCLEOTIDE SEQUENCE</scope>
    <source>
        <strain evidence="4">JCM 12687</strain>
        <plasmid evidence="4">pJCM12687</plasmid>
    </source>
</reference>
<evidence type="ECO:0000313" key="6">
    <source>
        <dbReference type="Proteomes" id="UP000192441"/>
    </source>
</evidence>
<comment type="similarity">
    <text evidence="1 3">Belongs to the short-chain dehydrogenases/reductases (SDR) family.</text>
</comment>
<dbReference type="InterPro" id="IPR020904">
    <property type="entry name" value="Sc_DH/Rdtase_CS"/>
</dbReference>
<organism evidence="5 6">
    <name type="scientific">Mycobacterium branderi</name>
    <dbReference type="NCBI Taxonomy" id="43348"/>
    <lineage>
        <taxon>Bacteria</taxon>
        <taxon>Bacillati</taxon>
        <taxon>Actinomycetota</taxon>
        <taxon>Actinomycetes</taxon>
        <taxon>Mycobacteriales</taxon>
        <taxon>Mycobacteriaceae</taxon>
        <taxon>Mycobacterium</taxon>
    </lineage>
</organism>
<evidence type="ECO:0000256" key="1">
    <source>
        <dbReference type="ARBA" id="ARBA00006484"/>
    </source>
</evidence>
<dbReference type="Proteomes" id="UP000467379">
    <property type="component" value="Plasmid pJCM12687"/>
</dbReference>
<geneLocation type="plasmid" evidence="4 7">
    <name>pJCM12687</name>
</geneLocation>
<dbReference type="PRINTS" id="PR00081">
    <property type="entry name" value="GDHRDH"/>
</dbReference>
<keyword evidence="2" id="KW-0560">Oxidoreductase</keyword>
<dbReference type="OrthoDB" id="210852at2"/>